<dbReference type="AlphaFoldDB" id="A0A4Q5LYK6"/>
<name>A0A4Q5LYK6_9BACT</name>
<dbReference type="EMBL" id="SEWF01000022">
    <property type="protein sequence ID" value="RYU94735.1"/>
    <property type="molecule type" value="Genomic_DNA"/>
</dbReference>
<keyword evidence="3" id="KW-1185">Reference proteome</keyword>
<keyword evidence="1" id="KW-0732">Signal</keyword>
<proteinExistence type="predicted"/>
<dbReference type="OrthoDB" id="1414892at2"/>
<evidence type="ECO:0008006" key="4">
    <source>
        <dbReference type="Google" id="ProtNLM"/>
    </source>
</evidence>
<evidence type="ECO:0000313" key="2">
    <source>
        <dbReference type="EMBL" id="RYU94735.1"/>
    </source>
</evidence>
<evidence type="ECO:0000313" key="3">
    <source>
        <dbReference type="Proteomes" id="UP000293162"/>
    </source>
</evidence>
<feature type="chain" id="PRO_5020231833" description="DUF4595 domain-containing protein" evidence="1">
    <location>
        <begin position="20"/>
        <end position="121"/>
    </location>
</feature>
<reference evidence="2 3" key="1">
    <citation type="submission" date="2019-02" db="EMBL/GenBank/DDBJ databases">
        <title>Bacterial novel species Emticicia sp. 17J42-9 isolated from soil.</title>
        <authorList>
            <person name="Jung H.-Y."/>
        </authorList>
    </citation>
    <scope>NUCLEOTIDE SEQUENCE [LARGE SCALE GENOMIC DNA]</scope>
    <source>
        <strain evidence="2 3">17J42-9</strain>
    </source>
</reference>
<comment type="caution">
    <text evidence="2">The sequence shown here is derived from an EMBL/GenBank/DDBJ whole genome shotgun (WGS) entry which is preliminary data.</text>
</comment>
<organism evidence="2 3">
    <name type="scientific">Emticicia agri</name>
    <dbReference type="NCBI Taxonomy" id="2492393"/>
    <lineage>
        <taxon>Bacteria</taxon>
        <taxon>Pseudomonadati</taxon>
        <taxon>Bacteroidota</taxon>
        <taxon>Cytophagia</taxon>
        <taxon>Cytophagales</taxon>
        <taxon>Leadbetterellaceae</taxon>
        <taxon>Emticicia</taxon>
    </lineage>
</organism>
<gene>
    <name evidence="2" type="ORF">EWM59_15495</name>
</gene>
<protein>
    <recommendedName>
        <fullName evidence="4">DUF4595 domain-containing protein</fullName>
    </recommendedName>
</protein>
<evidence type="ECO:0000256" key="1">
    <source>
        <dbReference type="SAM" id="SignalP"/>
    </source>
</evidence>
<accession>A0A4Q5LYK6</accession>
<sequence>MQKKLSIVLITLSILWGCADELLPTPTGNQLKGVIKTFVLKTALATTKTIWEYEEKTKRITGFKTYNVADNALLNSETYIRDTSGKVLSAKVVFADAKQNYERTYEYNNQGRLAKITETLG</sequence>
<feature type="signal peptide" evidence="1">
    <location>
        <begin position="1"/>
        <end position="19"/>
    </location>
</feature>
<dbReference type="RefSeq" id="WP_130022145.1">
    <property type="nucleotide sequence ID" value="NZ_SEWF01000022.1"/>
</dbReference>
<dbReference type="Proteomes" id="UP000293162">
    <property type="component" value="Unassembled WGS sequence"/>
</dbReference>